<dbReference type="Proteomes" id="UP000178735">
    <property type="component" value="Unassembled WGS sequence"/>
</dbReference>
<comment type="caution">
    <text evidence="2">The sequence shown here is derived from an EMBL/GenBank/DDBJ whole genome shotgun (WGS) entry which is preliminary data.</text>
</comment>
<evidence type="ECO:0000313" key="2">
    <source>
        <dbReference type="EMBL" id="OGM03260.1"/>
    </source>
</evidence>
<protein>
    <submittedName>
        <fullName evidence="2">Uncharacterized protein</fullName>
    </submittedName>
</protein>
<evidence type="ECO:0000313" key="3">
    <source>
        <dbReference type="Proteomes" id="UP000178735"/>
    </source>
</evidence>
<dbReference type="AlphaFoldDB" id="A0A1F7WKD3"/>
<reference evidence="2 3" key="1">
    <citation type="journal article" date="2016" name="Nat. Commun.">
        <title>Thousands of microbial genomes shed light on interconnected biogeochemical processes in an aquifer system.</title>
        <authorList>
            <person name="Anantharaman K."/>
            <person name="Brown C.T."/>
            <person name="Hug L.A."/>
            <person name="Sharon I."/>
            <person name="Castelle C.J."/>
            <person name="Probst A.J."/>
            <person name="Thomas B.C."/>
            <person name="Singh A."/>
            <person name="Wilkins M.J."/>
            <person name="Karaoz U."/>
            <person name="Brodie E.L."/>
            <person name="Williams K.H."/>
            <person name="Hubbard S.S."/>
            <person name="Banfield J.F."/>
        </authorList>
    </citation>
    <scope>NUCLEOTIDE SEQUENCE [LARGE SCALE GENOMIC DNA]</scope>
</reference>
<feature type="compositionally biased region" description="Low complexity" evidence="1">
    <location>
        <begin position="42"/>
        <end position="53"/>
    </location>
</feature>
<feature type="region of interest" description="Disordered" evidence="1">
    <location>
        <begin position="32"/>
        <end position="56"/>
    </location>
</feature>
<name>A0A1F7WKD3_9BACT</name>
<sequence>MKNKKILYITILLISALLAYCYNRPPEAARQTTGAEEGIVKPSPAEHSASSSSNTRVSPDYQFVLRAAGRGAGMPVYSRYAVAVYGEKALAAKEFECVLGFTPREILNIEKTGNTLLIKDDGTEIYIFDEKERKIKDRIISFPARTAGAGGSEAKDSVTAAAVSVDEKIIALALDGNKSVEILSGENFQHLLSAAVEPAVQETIMGLRFDDKNNLYITGSDPAKKTSALYLCRANLSYSKIEKISGFSLEADSQSESHGAGLFTYYNRRSGSVFKIDAATASSGLIFNEAPQQAGETSSAAEGWDAHGRAKQLIALNDYTALIRSDRKKIKIFSSISGAVTKEIEIANLNGAETACAKAGLEYAFIASRGGGHFWLLNSADLRLVEGGALEGMTELTAASIGR</sequence>
<gene>
    <name evidence="2" type="ORF">A2008_10730</name>
</gene>
<proteinExistence type="predicted"/>
<organism evidence="2 3">
    <name type="scientific">Candidatus Wallbacteria bacterium GWC2_49_35</name>
    <dbReference type="NCBI Taxonomy" id="1817813"/>
    <lineage>
        <taxon>Bacteria</taxon>
        <taxon>Candidatus Walliibacteriota</taxon>
    </lineage>
</organism>
<accession>A0A1F7WKD3</accession>
<dbReference type="SUPFAM" id="SSF101898">
    <property type="entry name" value="NHL repeat"/>
    <property type="match status" value="1"/>
</dbReference>
<dbReference type="EMBL" id="MGFH01000181">
    <property type="protein sequence ID" value="OGM03260.1"/>
    <property type="molecule type" value="Genomic_DNA"/>
</dbReference>
<evidence type="ECO:0000256" key="1">
    <source>
        <dbReference type="SAM" id="MobiDB-lite"/>
    </source>
</evidence>